<dbReference type="NCBIfam" id="TIGR02595">
    <property type="entry name" value="PEP_CTERM"/>
    <property type="match status" value="1"/>
</dbReference>
<evidence type="ECO:0000313" key="3">
    <source>
        <dbReference type="Proteomes" id="UP000735592"/>
    </source>
</evidence>
<feature type="region of interest" description="Disordered" evidence="1">
    <location>
        <begin position="28"/>
        <end position="57"/>
    </location>
</feature>
<evidence type="ECO:0000313" key="2">
    <source>
        <dbReference type="EMBL" id="MTW31728.1"/>
    </source>
</evidence>
<organism evidence="2 3">
    <name type="scientific">Pseudoduganella danionis</name>
    <dbReference type="NCBI Taxonomy" id="1890295"/>
    <lineage>
        <taxon>Bacteria</taxon>
        <taxon>Pseudomonadati</taxon>
        <taxon>Pseudomonadota</taxon>
        <taxon>Betaproteobacteria</taxon>
        <taxon>Burkholderiales</taxon>
        <taxon>Oxalobacteraceae</taxon>
        <taxon>Telluria group</taxon>
        <taxon>Pseudoduganella</taxon>
    </lineage>
</organism>
<dbReference type="Proteomes" id="UP000735592">
    <property type="component" value="Unassembled WGS sequence"/>
</dbReference>
<name>A0ABW9SI02_9BURK</name>
<dbReference type="EMBL" id="WNKW01000001">
    <property type="protein sequence ID" value="MTW31728.1"/>
    <property type="molecule type" value="Genomic_DNA"/>
</dbReference>
<proteinExistence type="predicted"/>
<keyword evidence="3" id="KW-1185">Reference proteome</keyword>
<reference evidence="2 3" key="1">
    <citation type="submission" date="2019-11" db="EMBL/GenBank/DDBJ databases">
        <title>Type strains purchased from KCTC, JCM and DSMZ.</title>
        <authorList>
            <person name="Lu H."/>
        </authorList>
    </citation>
    <scope>NUCLEOTIDE SEQUENCE [LARGE SCALE GENOMIC DNA]</scope>
    <source>
        <strain evidence="2 3">DSM 103461</strain>
    </source>
</reference>
<gene>
    <name evidence="2" type="ORF">GM655_02690</name>
</gene>
<sequence>MDCFLRTGRELKFPIWHAKSKILHRTRAGLGNAPPSASRLFPRRCRSPASSRPTTPLFSGEFTMSPRMYRARTPRRERPLIAALMAAGLILPQAPSSAADVVWTGRAIDCIQWNCAGNWGAALLPAKRDNLIFGSSAVSASNNDLLQEIGHLTFASDAPAMTLSGRTVDSQADIRNFSAYRQTINMPIKFSSPVFYMPRESQIDGGKAGLHLADVTLDSRSLKISNDVSIANLKSSNYSVNNIYIDANSTLTTNFVNSSSGIFNADGWLSLTMYGPGATLNNNSALAFGGRSTAFFMGNGAVFNDIGTSGTNYFDSRMASSFNNSPETKFQITGAGTKWLSQRDFDFEVGYTNNSSDFDISNGAYMSTGNFTHTNSFSGLWSVSGGTLDVKGDFKLNAGLATLQGGAIQVQGKASFGQKSTFIFRAGTLSAAQFDNAGSFSWQNGTLGITGADGAQLGSGILPENLLIDSGKGLQVSNTLTVGTGTTLTVTDGQLQSGLLAVRGGTASLSGQAASNGVLLSSGTLVVNGTGNISVSKLLRNTPVLDTGKTLQLADTLSLDAGSSLSVDGGRLSARYLQLDGGTLNIMDDSTVSGKVALNSGTLRITSHDNMALGAGLFEQSVRLGQNATLEVSKGLNVVAGTSLTLAGGQLRAPSLNLSGGTLRFDNEAGPQNFNWTSGTLSLGGRNGATLGSGALALNTLVLNSARNLNVDHTLSLGRNTNLVLDGGQFKAGTLALQGGRVSGQLNLDNVGLLQGYGSVNGAISGGSSARINASGGVLSVGDGNDAAGFGFAGALDVGNSRVWIFNQGVAQLGNATFISDKGQLHSSDGLLLGAGNTLSSSGNTSIYGLFVNQGSVSSSGGTLSFYDDVSGTGSFTGQMLFRAGYNPGGAGASAQVGFGGGSASYDSNAILTMEVMGSGHDRMSGLSTLNFNGTLHLVFGADFNANPGSSIKLFDFQHFSGQLDAEHIVVDGYDRAKLDFSHLGRDGSIGVSAVPEPSGYAMLLGGLSLLAWRRRRTLGARQTAAGCPDGGN</sequence>
<dbReference type="Gene3D" id="2.160.20.20">
    <property type="match status" value="1"/>
</dbReference>
<dbReference type="InterPro" id="IPR013424">
    <property type="entry name" value="Ice-binding_C"/>
</dbReference>
<protein>
    <submittedName>
        <fullName evidence="2">PEP-CTERM sorting domain-containing protein</fullName>
    </submittedName>
</protein>
<feature type="compositionally biased region" description="Low complexity" evidence="1">
    <location>
        <begin position="47"/>
        <end position="56"/>
    </location>
</feature>
<evidence type="ECO:0000256" key="1">
    <source>
        <dbReference type="SAM" id="MobiDB-lite"/>
    </source>
</evidence>
<accession>A0ABW9SI02</accession>
<comment type="caution">
    <text evidence="2">The sequence shown here is derived from an EMBL/GenBank/DDBJ whole genome shotgun (WGS) entry which is preliminary data.</text>
</comment>
<dbReference type="InterPro" id="IPR012332">
    <property type="entry name" value="Autotransporter_pectin_lyase_C"/>
</dbReference>